<comment type="caution">
    <text evidence="1">The sequence shown here is derived from an EMBL/GenBank/DDBJ whole genome shotgun (WGS) entry which is preliminary data.</text>
</comment>
<reference evidence="1 2" key="1">
    <citation type="submission" date="2023-08" db="EMBL/GenBank/DDBJ databases">
        <title>A Necator americanus chromosomal reference genome.</title>
        <authorList>
            <person name="Ilik V."/>
            <person name="Petrzelkova K.J."/>
            <person name="Pardy F."/>
            <person name="Fuh T."/>
            <person name="Niatou-Singa F.S."/>
            <person name="Gouil Q."/>
            <person name="Baker L."/>
            <person name="Ritchie M.E."/>
            <person name="Jex A.R."/>
            <person name="Gazzola D."/>
            <person name="Li H."/>
            <person name="Toshio Fujiwara R."/>
            <person name="Zhan B."/>
            <person name="Aroian R.V."/>
            <person name="Pafco B."/>
            <person name="Schwarz E.M."/>
        </authorList>
    </citation>
    <scope>NUCLEOTIDE SEQUENCE [LARGE SCALE GENOMIC DNA]</scope>
    <source>
        <strain evidence="1 2">Aroian</strain>
        <tissue evidence="1">Whole animal</tissue>
    </source>
</reference>
<dbReference type="PANTHER" id="PTHR47027">
    <property type="entry name" value="REVERSE TRANSCRIPTASE DOMAIN-CONTAINING PROTEIN"/>
    <property type="match status" value="1"/>
</dbReference>
<protein>
    <recommendedName>
        <fullName evidence="3">Reverse transcriptase domain-containing protein</fullName>
    </recommendedName>
</protein>
<proteinExistence type="predicted"/>
<gene>
    <name evidence="1" type="primary">Necator_chrV.g19300</name>
    <name evidence="1" type="ORF">RB195_014508</name>
</gene>
<sequence length="171" mass="19715">MDNEILRRKGIRVDGRILSYLCFAEEIVLFSRSSSDAETILKELNEAEKRIRLRINRKKKHFIKNVYCEDRGVQLEVSQIVESSSCIYLGRSMSMENDLKEKLNRRMRAASAAFALVRKATDQLQARNFPAHLFDSTVLSALCYVAEIWADTHAATSRNLLTTRRALRDVF</sequence>
<evidence type="ECO:0008006" key="3">
    <source>
        <dbReference type="Google" id="ProtNLM"/>
    </source>
</evidence>
<evidence type="ECO:0000313" key="1">
    <source>
        <dbReference type="EMBL" id="KAK6756159.1"/>
    </source>
</evidence>
<evidence type="ECO:0000313" key="2">
    <source>
        <dbReference type="Proteomes" id="UP001303046"/>
    </source>
</evidence>
<accession>A0ABR1E0I8</accession>
<dbReference type="EMBL" id="JAVFWL010000005">
    <property type="protein sequence ID" value="KAK6756159.1"/>
    <property type="molecule type" value="Genomic_DNA"/>
</dbReference>
<keyword evidence="2" id="KW-1185">Reference proteome</keyword>
<dbReference type="Proteomes" id="UP001303046">
    <property type="component" value="Unassembled WGS sequence"/>
</dbReference>
<dbReference type="PANTHER" id="PTHR47027:SF20">
    <property type="entry name" value="REVERSE TRANSCRIPTASE-LIKE PROTEIN WITH RNA-DIRECTED DNA POLYMERASE DOMAIN"/>
    <property type="match status" value="1"/>
</dbReference>
<name>A0ABR1E0I8_NECAM</name>
<organism evidence="1 2">
    <name type="scientific">Necator americanus</name>
    <name type="common">Human hookworm</name>
    <dbReference type="NCBI Taxonomy" id="51031"/>
    <lineage>
        <taxon>Eukaryota</taxon>
        <taxon>Metazoa</taxon>
        <taxon>Ecdysozoa</taxon>
        <taxon>Nematoda</taxon>
        <taxon>Chromadorea</taxon>
        <taxon>Rhabditida</taxon>
        <taxon>Rhabditina</taxon>
        <taxon>Rhabditomorpha</taxon>
        <taxon>Strongyloidea</taxon>
        <taxon>Ancylostomatidae</taxon>
        <taxon>Bunostominae</taxon>
        <taxon>Necator</taxon>
    </lineage>
</organism>